<accession>A0A382JPP4</accession>
<evidence type="ECO:0008006" key="2">
    <source>
        <dbReference type="Google" id="ProtNLM"/>
    </source>
</evidence>
<dbReference type="Gene3D" id="2.60.40.10">
    <property type="entry name" value="Immunoglobulins"/>
    <property type="match status" value="1"/>
</dbReference>
<dbReference type="AlphaFoldDB" id="A0A382JPP4"/>
<reference evidence="1" key="1">
    <citation type="submission" date="2018-05" db="EMBL/GenBank/DDBJ databases">
        <authorList>
            <person name="Lanie J.A."/>
            <person name="Ng W.-L."/>
            <person name="Kazmierczak K.M."/>
            <person name="Andrzejewski T.M."/>
            <person name="Davidsen T.M."/>
            <person name="Wayne K.J."/>
            <person name="Tettelin H."/>
            <person name="Glass J.I."/>
            <person name="Rusch D."/>
            <person name="Podicherti R."/>
            <person name="Tsui H.-C.T."/>
            <person name="Winkler M.E."/>
        </authorList>
    </citation>
    <scope>NUCLEOTIDE SEQUENCE</scope>
</reference>
<dbReference type="EMBL" id="UINC01075488">
    <property type="protein sequence ID" value="SVC13716.1"/>
    <property type="molecule type" value="Genomic_DNA"/>
</dbReference>
<proteinExistence type="predicted"/>
<gene>
    <name evidence="1" type="ORF">METZ01_LOCUS266570</name>
</gene>
<protein>
    <recommendedName>
        <fullName evidence="2">PKD domain-containing protein</fullName>
    </recommendedName>
</protein>
<name>A0A382JPP4_9ZZZZ</name>
<dbReference type="InterPro" id="IPR013783">
    <property type="entry name" value="Ig-like_fold"/>
</dbReference>
<organism evidence="1">
    <name type="scientific">marine metagenome</name>
    <dbReference type="NCBI Taxonomy" id="408172"/>
    <lineage>
        <taxon>unclassified sequences</taxon>
        <taxon>metagenomes</taxon>
        <taxon>ecological metagenomes</taxon>
    </lineage>
</organism>
<dbReference type="InterPro" id="IPR035986">
    <property type="entry name" value="PKD_dom_sf"/>
</dbReference>
<sequence>MRQFTHLLLPALLLFLLSAAEAGDPPEAVILDIDPQQADTDDLIQFTGDFSDNDNDDLDYFYWNSSIDSTFQSGNEAGGLAFQITADQLSGGNHTITLQVRTNSTEWSEVTDVSTSWLDITEPEVQSPEALIVLNPPQVNQGEEVTFLASDLRTYQPATRITEFNWTLQWEGSSEREPLSDQESFTRSSFFVGNYTIYLIVIDDQGTDSRE</sequence>
<feature type="non-terminal residue" evidence="1">
    <location>
        <position position="211"/>
    </location>
</feature>
<dbReference type="SUPFAM" id="SSF49299">
    <property type="entry name" value="PKD domain"/>
    <property type="match status" value="1"/>
</dbReference>
<evidence type="ECO:0000313" key="1">
    <source>
        <dbReference type="EMBL" id="SVC13716.1"/>
    </source>
</evidence>